<feature type="compositionally biased region" description="Low complexity" evidence="10">
    <location>
        <begin position="584"/>
        <end position="593"/>
    </location>
</feature>
<dbReference type="PANTHER" id="PTHR21072:SF13">
    <property type="entry name" value="GPI TRANSAMIDASE COMPONENT PIG-S"/>
    <property type="match status" value="1"/>
</dbReference>
<dbReference type="Pfam" id="PF10510">
    <property type="entry name" value="PIG-S"/>
    <property type="match status" value="1"/>
</dbReference>
<keyword evidence="8 11" id="KW-0472">Membrane</keyword>
<keyword evidence="6" id="KW-0256">Endoplasmic reticulum</keyword>
<keyword evidence="9" id="KW-0325">Glycoprotein</keyword>
<comment type="similarity">
    <text evidence="3">Belongs to the PIGS family.</text>
</comment>
<evidence type="ECO:0000256" key="8">
    <source>
        <dbReference type="ARBA" id="ARBA00023136"/>
    </source>
</evidence>
<evidence type="ECO:0000256" key="3">
    <source>
        <dbReference type="ARBA" id="ARBA00005316"/>
    </source>
</evidence>
<accession>A0A9W6BS27</accession>
<comment type="subcellular location">
    <subcellularLocation>
        <location evidence="1">Endoplasmic reticulum membrane</location>
        <topology evidence="1">Multi-pass membrane protein</topology>
    </subcellularLocation>
</comment>
<dbReference type="AlphaFoldDB" id="A0A9W6BS27"/>
<dbReference type="Proteomes" id="UP001165080">
    <property type="component" value="Unassembled WGS sequence"/>
</dbReference>
<dbReference type="PANTHER" id="PTHR21072">
    <property type="entry name" value="GPI TRANSAMIDASE COMPONENT PIG-S"/>
    <property type="match status" value="1"/>
</dbReference>
<protein>
    <recommendedName>
        <fullName evidence="14">GPI transamidase component PIG-S</fullName>
    </recommendedName>
</protein>
<evidence type="ECO:0000256" key="9">
    <source>
        <dbReference type="ARBA" id="ARBA00023180"/>
    </source>
</evidence>
<feature type="transmembrane region" description="Helical" evidence="11">
    <location>
        <begin position="534"/>
        <end position="553"/>
    </location>
</feature>
<name>A0A9W6BS27_9CHLO</name>
<proteinExistence type="inferred from homology"/>
<keyword evidence="5 11" id="KW-0812">Transmembrane</keyword>
<reference evidence="12 13" key="1">
    <citation type="journal article" date="2023" name="Commun. Biol.">
        <title>Reorganization of the ancestral sex-determining regions during the evolution of trioecy in Pleodorina starrii.</title>
        <authorList>
            <person name="Takahashi K."/>
            <person name="Suzuki S."/>
            <person name="Kawai-Toyooka H."/>
            <person name="Yamamoto K."/>
            <person name="Hamaji T."/>
            <person name="Ootsuki R."/>
            <person name="Yamaguchi H."/>
            <person name="Kawachi M."/>
            <person name="Higashiyama T."/>
            <person name="Nozaki H."/>
        </authorList>
    </citation>
    <scope>NUCLEOTIDE SEQUENCE [LARGE SCALE GENOMIC DNA]</scope>
    <source>
        <strain evidence="12 13">NIES-4479</strain>
    </source>
</reference>
<evidence type="ECO:0000313" key="12">
    <source>
        <dbReference type="EMBL" id="GLC57033.1"/>
    </source>
</evidence>
<comment type="pathway">
    <text evidence="2">Glycolipid biosynthesis; glycosylphosphatidylinositol-anchor biosynthesis.</text>
</comment>
<dbReference type="EMBL" id="BRXU01000017">
    <property type="protein sequence ID" value="GLC57033.1"/>
    <property type="molecule type" value="Genomic_DNA"/>
</dbReference>
<keyword evidence="7 11" id="KW-1133">Transmembrane helix</keyword>
<evidence type="ECO:0008006" key="14">
    <source>
        <dbReference type="Google" id="ProtNLM"/>
    </source>
</evidence>
<evidence type="ECO:0000256" key="4">
    <source>
        <dbReference type="ARBA" id="ARBA00022502"/>
    </source>
</evidence>
<evidence type="ECO:0000256" key="2">
    <source>
        <dbReference type="ARBA" id="ARBA00004687"/>
    </source>
</evidence>
<dbReference type="GO" id="GO:0016255">
    <property type="term" value="P:attachment of GPI anchor to protein"/>
    <property type="evidence" value="ECO:0007669"/>
    <property type="project" value="InterPro"/>
</dbReference>
<feature type="compositionally biased region" description="Low complexity" evidence="10">
    <location>
        <begin position="600"/>
        <end position="612"/>
    </location>
</feature>
<evidence type="ECO:0000256" key="11">
    <source>
        <dbReference type="SAM" id="Phobius"/>
    </source>
</evidence>
<dbReference type="GO" id="GO:0006506">
    <property type="term" value="P:GPI anchor biosynthetic process"/>
    <property type="evidence" value="ECO:0007669"/>
    <property type="project" value="UniProtKB-KW"/>
</dbReference>
<comment type="caution">
    <text evidence="12">The sequence shown here is derived from an EMBL/GenBank/DDBJ whole genome shotgun (WGS) entry which is preliminary data.</text>
</comment>
<dbReference type="InterPro" id="IPR019540">
    <property type="entry name" value="PtdIno-glycan_biosynth_class_S"/>
</dbReference>
<evidence type="ECO:0000256" key="10">
    <source>
        <dbReference type="SAM" id="MobiDB-lite"/>
    </source>
</evidence>
<evidence type="ECO:0000256" key="5">
    <source>
        <dbReference type="ARBA" id="ARBA00022692"/>
    </source>
</evidence>
<gene>
    <name evidence="12" type="primary">PLESTB001716</name>
    <name evidence="12" type="ORF">PLESTB_001175400</name>
</gene>
<keyword evidence="4" id="KW-0337">GPI-anchor biosynthesis</keyword>
<evidence type="ECO:0000256" key="1">
    <source>
        <dbReference type="ARBA" id="ARBA00004477"/>
    </source>
</evidence>
<sequence length="612" mass="62768">MGGQDREFDDWASEQLAGQDRPGNYHLFLVPDPWLAATDLPYGSVGRRRVAFVRYPASPGPTHGSVVRLASLLAAPAFASQLGAPSSAADTDPDPDACQPLPLSAASQLHLSFSLCNAHPSPHDGEGEGGAAGTRDGGGGGGGATPAAAAAAAAAFTWDFSRFEAQFVTPLKQVLSPAARLTVSSQVLYFTPGRVNGTWDKRRAAFVLPYSQLPFFVDSSWPLDPGRTGLPASAAGGGDVPYDVAAVVAGSRPVAVGEILTMPPPQAGSAARAAAAPPPPLLLPPAAAAALPPAVVHFVLYAPPPRQRPLVLLGPDGQPTAANSFRVPGWGMLQVVNQVPQSGFIVDHVGQDAMEAFAVELVSQLRSLLGLGPARRRLLRLVDASQNATSTTTGAAAATAAAADSGGGGAAAASATSPSVGRVSLLSALRTGLAPWEVDALVRRRVREDAAAAASTLAALARLLRQVPTMAVPGHVGVRVRDAVGALRRTLSYAAQGRYEEASRSAQEARSWAEAAFGDPALSSRLNVPDTHMVGVYLPFCLPAAVPLVQMFLQEVQRRRRKRQGAAVAKGGKGGKKGKDDPDSGSGSKPGSGCEDPDEAGSSAAEEAGVEG</sequence>
<feature type="region of interest" description="Disordered" evidence="10">
    <location>
        <begin position="562"/>
        <end position="612"/>
    </location>
</feature>
<keyword evidence="13" id="KW-1185">Reference proteome</keyword>
<feature type="region of interest" description="Disordered" evidence="10">
    <location>
        <begin position="117"/>
        <end position="145"/>
    </location>
</feature>
<evidence type="ECO:0000256" key="6">
    <source>
        <dbReference type="ARBA" id="ARBA00022824"/>
    </source>
</evidence>
<evidence type="ECO:0000256" key="7">
    <source>
        <dbReference type="ARBA" id="ARBA00022989"/>
    </source>
</evidence>
<evidence type="ECO:0000313" key="13">
    <source>
        <dbReference type="Proteomes" id="UP001165080"/>
    </source>
</evidence>
<dbReference type="GO" id="GO:0042765">
    <property type="term" value="C:GPI-anchor transamidase complex"/>
    <property type="evidence" value="ECO:0007669"/>
    <property type="project" value="InterPro"/>
</dbReference>
<feature type="region of interest" description="Disordered" evidence="10">
    <location>
        <begin position="1"/>
        <end position="22"/>
    </location>
</feature>
<organism evidence="12 13">
    <name type="scientific">Pleodorina starrii</name>
    <dbReference type="NCBI Taxonomy" id="330485"/>
    <lineage>
        <taxon>Eukaryota</taxon>
        <taxon>Viridiplantae</taxon>
        <taxon>Chlorophyta</taxon>
        <taxon>core chlorophytes</taxon>
        <taxon>Chlorophyceae</taxon>
        <taxon>CS clade</taxon>
        <taxon>Chlamydomonadales</taxon>
        <taxon>Volvocaceae</taxon>
        <taxon>Pleodorina</taxon>
    </lineage>
</organism>
<feature type="compositionally biased region" description="Gly residues" evidence="10">
    <location>
        <begin position="128"/>
        <end position="144"/>
    </location>
</feature>